<reference evidence="2 3" key="1">
    <citation type="journal article" date="2019" name="Commun. Biol.">
        <title>The bagworm genome reveals a unique fibroin gene that provides high tensile strength.</title>
        <authorList>
            <person name="Kono N."/>
            <person name="Nakamura H."/>
            <person name="Ohtoshi R."/>
            <person name="Tomita M."/>
            <person name="Numata K."/>
            <person name="Arakawa K."/>
        </authorList>
    </citation>
    <scope>NUCLEOTIDE SEQUENCE [LARGE SCALE GENOMIC DNA]</scope>
</reference>
<gene>
    <name evidence="2" type="ORF">EVAR_32898_1</name>
</gene>
<dbReference type="EMBL" id="BGZK01000392">
    <property type="protein sequence ID" value="GBP41076.1"/>
    <property type="molecule type" value="Genomic_DNA"/>
</dbReference>
<protein>
    <submittedName>
        <fullName evidence="2">Uncharacterized protein</fullName>
    </submittedName>
</protein>
<evidence type="ECO:0000313" key="2">
    <source>
        <dbReference type="EMBL" id="GBP41076.1"/>
    </source>
</evidence>
<name>A0A4C1VPK6_EUMVA</name>
<sequence length="125" mass="13403">MTNVEGRRAGRSRALASAPEVGAAPPRPASGFGILRKSVRMKLTAGGSRACLRTPRVIYAPSPDSRVNIHNLTRGRAPRHAARDELYRHDKNRPGPMGCAVGRGETGGRPLQLLAKAIILSLTLF</sequence>
<accession>A0A4C1VPK6</accession>
<comment type="caution">
    <text evidence="2">The sequence shown here is derived from an EMBL/GenBank/DDBJ whole genome shotgun (WGS) entry which is preliminary data.</text>
</comment>
<organism evidence="2 3">
    <name type="scientific">Eumeta variegata</name>
    <name type="common">Bagworm moth</name>
    <name type="synonym">Eumeta japonica</name>
    <dbReference type="NCBI Taxonomy" id="151549"/>
    <lineage>
        <taxon>Eukaryota</taxon>
        <taxon>Metazoa</taxon>
        <taxon>Ecdysozoa</taxon>
        <taxon>Arthropoda</taxon>
        <taxon>Hexapoda</taxon>
        <taxon>Insecta</taxon>
        <taxon>Pterygota</taxon>
        <taxon>Neoptera</taxon>
        <taxon>Endopterygota</taxon>
        <taxon>Lepidoptera</taxon>
        <taxon>Glossata</taxon>
        <taxon>Ditrysia</taxon>
        <taxon>Tineoidea</taxon>
        <taxon>Psychidae</taxon>
        <taxon>Oiketicinae</taxon>
        <taxon>Eumeta</taxon>
    </lineage>
</organism>
<dbReference type="Proteomes" id="UP000299102">
    <property type="component" value="Unassembled WGS sequence"/>
</dbReference>
<evidence type="ECO:0000313" key="3">
    <source>
        <dbReference type="Proteomes" id="UP000299102"/>
    </source>
</evidence>
<evidence type="ECO:0000256" key="1">
    <source>
        <dbReference type="SAM" id="MobiDB-lite"/>
    </source>
</evidence>
<keyword evidence="3" id="KW-1185">Reference proteome</keyword>
<feature type="region of interest" description="Disordered" evidence="1">
    <location>
        <begin position="1"/>
        <end position="31"/>
    </location>
</feature>
<proteinExistence type="predicted"/>
<dbReference type="AlphaFoldDB" id="A0A4C1VPK6"/>